<feature type="transmembrane region" description="Helical" evidence="5">
    <location>
        <begin position="6"/>
        <end position="24"/>
    </location>
</feature>
<dbReference type="Proteomes" id="UP000276888">
    <property type="component" value="Chromosome"/>
</dbReference>
<keyword evidence="3 5" id="KW-1133">Transmembrane helix</keyword>
<evidence type="ECO:0000256" key="5">
    <source>
        <dbReference type="SAM" id="Phobius"/>
    </source>
</evidence>
<dbReference type="Pfam" id="PF13365">
    <property type="entry name" value="Trypsin_2"/>
    <property type="match status" value="1"/>
</dbReference>
<dbReference type="GO" id="GO:0016020">
    <property type="term" value="C:membrane"/>
    <property type="evidence" value="ECO:0007669"/>
    <property type="project" value="UniProtKB-SubCell"/>
</dbReference>
<accession>A0A3S9WBE0</accession>
<keyword evidence="7" id="KW-1185">Reference proteome</keyword>
<dbReference type="InterPro" id="IPR047680">
    <property type="entry name" value="MarP-like"/>
</dbReference>
<dbReference type="PANTHER" id="PTHR37306:SF1">
    <property type="entry name" value="COLICIN V PRODUCTION PROTEIN"/>
    <property type="match status" value="1"/>
</dbReference>
<evidence type="ECO:0000313" key="7">
    <source>
        <dbReference type="Proteomes" id="UP000276888"/>
    </source>
</evidence>
<keyword evidence="6" id="KW-0378">Hydrolase</keyword>
<dbReference type="InterPro" id="IPR009003">
    <property type="entry name" value="Peptidase_S1_PA"/>
</dbReference>
<dbReference type="RefSeq" id="WP_127095833.1">
    <property type="nucleotide sequence ID" value="NZ_CP031423.1"/>
</dbReference>
<organism evidence="6 7">
    <name type="scientific">Microbacterium lemovicicum</name>
    <dbReference type="NCBI Taxonomy" id="1072463"/>
    <lineage>
        <taxon>Bacteria</taxon>
        <taxon>Bacillati</taxon>
        <taxon>Actinomycetota</taxon>
        <taxon>Actinomycetes</taxon>
        <taxon>Micrococcales</taxon>
        <taxon>Microbacteriaceae</taxon>
        <taxon>Microbacterium</taxon>
    </lineage>
</organism>
<feature type="transmembrane region" description="Helical" evidence="5">
    <location>
        <begin position="31"/>
        <end position="48"/>
    </location>
</feature>
<dbReference type="GO" id="GO:0006508">
    <property type="term" value="P:proteolysis"/>
    <property type="evidence" value="ECO:0007669"/>
    <property type="project" value="UniProtKB-KW"/>
</dbReference>
<keyword evidence="4 5" id="KW-0472">Membrane</keyword>
<evidence type="ECO:0000256" key="1">
    <source>
        <dbReference type="ARBA" id="ARBA00004141"/>
    </source>
</evidence>
<evidence type="ECO:0000256" key="3">
    <source>
        <dbReference type="ARBA" id="ARBA00022989"/>
    </source>
</evidence>
<protein>
    <submittedName>
        <fullName evidence="6">Serine protease</fullName>
        <ecNumber evidence="6">3.4.21.-</ecNumber>
    </submittedName>
</protein>
<dbReference type="KEGG" id="mlv:CVS47_01876"/>
<keyword evidence="2 5" id="KW-0812">Transmembrane</keyword>
<dbReference type="SUPFAM" id="SSF50494">
    <property type="entry name" value="Trypsin-like serine proteases"/>
    <property type="match status" value="1"/>
</dbReference>
<name>A0A3S9WBE0_9MICO</name>
<dbReference type="InterPro" id="IPR001940">
    <property type="entry name" value="Peptidase_S1C"/>
</dbReference>
<feature type="transmembrane region" description="Helical" evidence="5">
    <location>
        <begin position="96"/>
        <end position="116"/>
    </location>
</feature>
<dbReference type="EC" id="3.4.21.-" evidence="6"/>
<dbReference type="Gene3D" id="2.40.10.10">
    <property type="entry name" value="Trypsin-like serine proteases"/>
    <property type="match status" value="2"/>
</dbReference>
<reference evidence="6 7" key="1">
    <citation type="submission" date="2018-08" db="EMBL/GenBank/DDBJ databases">
        <title>Microbacterium lemovicicum sp. nov., a bacterium isolated from a natural uranium-rich soil.</title>
        <authorList>
            <person name="ORTET P."/>
        </authorList>
    </citation>
    <scope>NUCLEOTIDE SEQUENCE [LARGE SCALE GENOMIC DNA]</scope>
    <source>
        <strain evidence="6 7">Viu22</strain>
    </source>
</reference>
<gene>
    <name evidence="6" type="ORF">CVS47_01876</name>
</gene>
<dbReference type="InterPro" id="IPR003825">
    <property type="entry name" value="Colicin-V_CvpA"/>
</dbReference>
<keyword evidence="6" id="KW-0645">Protease</keyword>
<sequence>MLIIDVVLLVVLVLSFAIGIQRGLVASLGALVGLIAGAVAAFWLMPVVNDAWPWQEWRPLAVVVVGVLLLVLGASIGGVIGALLRRGVDKIKLKWIDRALGGVISAVVAALVLSLIGSSVAVTGTPVLSASVASSRVLMVIEQATPPPVTAALAQLRAAVLDETIPRLGSILSDETAPTAPPVALDQSDLSQAAASVARVSGTAFACGRSLTGSGFVIAPGRVLTNAHVLAGVTTPVVELPGLTARDGTVVYFDPVDDLAVVAVDGLEAQPLSVVDTLAPGSQAVVQGYPFGGPFTSVNASVLSVGVVPVPDVYDTVSAPREIYALAAVVQPGNSGGPLLTPAGAVAGVVFARSQDDADRGYAMTPAEFAAVVAEAPALQAPVSTGDCTS</sequence>
<dbReference type="EMBL" id="CP031423">
    <property type="protein sequence ID" value="AZS37243.1"/>
    <property type="molecule type" value="Genomic_DNA"/>
</dbReference>
<dbReference type="InterPro" id="IPR043504">
    <property type="entry name" value="Peptidase_S1_PA_chymotrypsin"/>
</dbReference>
<dbReference type="NCBIfam" id="NF033740">
    <property type="entry name" value="MarP_fam_protase"/>
    <property type="match status" value="1"/>
</dbReference>
<dbReference type="GO" id="GO:0009403">
    <property type="term" value="P:toxin biosynthetic process"/>
    <property type="evidence" value="ECO:0007669"/>
    <property type="project" value="InterPro"/>
</dbReference>
<feature type="transmembrane region" description="Helical" evidence="5">
    <location>
        <begin position="60"/>
        <end position="84"/>
    </location>
</feature>
<dbReference type="PRINTS" id="PR00834">
    <property type="entry name" value="PROTEASES2C"/>
</dbReference>
<comment type="subcellular location">
    <subcellularLocation>
        <location evidence="1">Membrane</location>
        <topology evidence="1">Multi-pass membrane protein</topology>
    </subcellularLocation>
</comment>
<proteinExistence type="predicted"/>
<dbReference type="OrthoDB" id="9766361at2"/>
<dbReference type="GO" id="GO:0004252">
    <property type="term" value="F:serine-type endopeptidase activity"/>
    <property type="evidence" value="ECO:0007669"/>
    <property type="project" value="InterPro"/>
</dbReference>
<dbReference type="PANTHER" id="PTHR37306">
    <property type="entry name" value="COLICIN V PRODUCTION PROTEIN"/>
    <property type="match status" value="1"/>
</dbReference>
<dbReference type="AlphaFoldDB" id="A0A3S9WBE0"/>
<evidence type="ECO:0000256" key="4">
    <source>
        <dbReference type="ARBA" id="ARBA00023136"/>
    </source>
</evidence>
<evidence type="ECO:0000313" key="6">
    <source>
        <dbReference type="EMBL" id="AZS37243.1"/>
    </source>
</evidence>
<evidence type="ECO:0000256" key="2">
    <source>
        <dbReference type="ARBA" id="ARBA00022692"/>
    </source>
</evidence>
<dbReference type="Pfam" id="PF02674">
    <property type="entry name" value="Colicin_V"/>
    <property type="match status" value="1"/>
</dbReference>